<organism evidence="2 3">
    <name type="scientific">Xylella fastidiosa (strain 9a5c)</name>
    <dbReference type="NCBI Taxonomy" id="160492"/>
    <lineage>
        <taxon>Bacteria</taxon>
        <taxon>Pseudomonadati</taxon>
        <taxon>Pseudomonadota</taxon>
        <taxon>Gammaproteobacteria</taxon>
        <taxon>Lysobacterales</taxon>
        <taxon>Lysobacteraceae</taxon>
        <taxon>Xylella</taxon>
    </lineage>
</organism>
<dbReference type="KEGG" id="xfa:XF_2280"/>
<sequence length="59" mass="6424">MLPLTGGNTQSIEKDRLHIFMLAPLQPPEGTAHGGYRHCHHTDTPQSGSVPGRSPDNKH</sequence>
<proteinExistence type="predicted"/>
<gene>
    <name evidence="2" type="ordered locus">XF_2280</name>
</gene>
<dbReference type="STRING" id="160492.XF_2280"/>
<dbReference type="EMBL" id="AE003849">
    <property type="protein sequence ID" value="AAF85079.1"/>
    <property type="molecule type" value="Genomic_DNA"/>
</dbReference>
<dbReference type="Proteomes" id="UP000000812">
    <property type="component" value="Chromosome"/>
</dbReference>
<dbReference type="PIR" id="G82576">
    <property type="entry name" value="G82576"/>
</dbReference>
<dbReference type="HOGENOM" id="CLU_2959925_0_0_6"/>
<reference evidence="2 3" key="1">
    <citation type="journal article" date="2000" name="Nature">
        <title>The genome sequence of the plant pathogen Xylella fastidiosa.</title>
        <authorList>
            <person name="Simpson A.J."/>
            <person name="Reinach F.C."/>
            <person name="Arruda P."/>
            <person name="Abreu F.A."/>
            <person name="Acencio M."/>
            <person name="Alvarenga R."/>
            <person name="Alves L.M."/>
            <person name="Araya J.E."/>
            <person name="Baia G.S."/>
            <person name="Baptista C.S."/>
            <person name="Barros M.H."/>
            <person name="Bonaccorsi E.D."/>
            <person name="Bordin S."/>
            <person name="Bove J.M."/>
            <person name="Briones M.R."/>
            <person name="Bueno M.R."/>
            <person name="Camargo A.A."/>
            <person name="Camargo L.E."/>
            <person name="Carraro D.M."/>
            <person name="Carrer H."/>
            <person name="Colauto N.B."/>
            <person name="Colombo C."/>
            <person name="Costa F.F."/>
            <person name="Costa M.C."/>
            <person name="Costa-Neto C.M."/>
            <person name="Coutinho L.L."/>
            <person name="Cristofani M."/>
            <person name="Dias-Neto E."/>
            <person name="Docena C."/>
            <person name="El-Dorry H."/>
            <person name="Facincani A.P."/>
            <person name="Ferreira A.J."/>
            <person name="Ferreira V.C."/>
            <person name="Ferro J.A."/>
            <person name="Fraga J.S."/>
            <person name="Franca S.C."/>
            <person name="Franco M.C."/>
            <person name="Frohme M."/>
            <person name="Furlan L.R."/>
            <person name="Garnier M."/>
            <person name="Goldman G.H."/>
            <person name="Goldman M.H."/>
            <person name="Gomes S.L."/>
            <person name="Gruber A."/>
            <person name="Ho P.L."/>
            <person name="Hoheisel J.D."/>
            <person name="Junqueira M.L."/>
            <person name="Kemper E.L."/>
            <person name="Kitajima J.P."/>
            <person name="Krieger J.E."/>
            <person name="Kuramae E.E."/>
            <person name="Laigret F."/>
            <person name="Lambais M.R."/>
            <person name="Leite L.C."/>
            <person name="Lemos E.G."/>
            <person name="Lemos M.V."/>
            <person name="Lopes S.A."/>
            <person name="Lopes C.R."/>
            <person name="Machado J.A."/>
            <person name="Machado M.A."/>
            <person name="Madeira A.M."/>
            <person name="Madeira H.M."/>
            <person name="Marino C.L."/>
            <person name="Marques M.V."/>
            <person name="Martins E.A."/>
            <person name="Martins E.M."/>
            <person name="Matsukuma A.Y."/>
            <person name="Menck C.F."/>
            <person name="Miracca E.C."/>
            <person name="Miyaki C.Y."/>
            <person name="Monteriro-Vitorello C.B."/>
            <person name="Moon D.H."/>
            <person name="Nagai M.A."/>
            <person name="Nascimento A.L."/>
            <person name="Netto L.E."/>
            <person name="Nhani A.Jr."/>
            <person name="Nobrega F.G."/>
            <person name="Nunes L.R."/>
            <person name="Oliveira M.A."/>
            <person name="de Oliveira M.C."/>
            <person name="de Oliveira R.C."/>
            <person name="Palmieri D.A."/>
            <person name="Paris A."/>
            <person name="Peixoto B.R."/>
            <person name="Pereira G.A."/>
            <person name="Pereira H.A.Jr."/>
            <person name="Pesquero J.B."/>
            <person name="Quaggio R.B."/>
            <person name="Roberto P.G."/>
            <person name="Rodrigues V."/>
            <person name="de M Rosa A.J."/>
            <person name="de Rosa V.E.Jr."/>
            <person name="de Sa R.G."/>
            <person name="Santelli R.V."/>
            <person name="Sawasaki H.E."/>
            <person name="da Silva A.C."/>
            <person name="da Silva A.M."/>
            <person name="da Silva F.R."/>
            <person name="da Silva W.A.Jr."/>
            <person name="da Silveira J.F."/>
            <person name="Silvestri M.L."/>
            <person name="Siqueira W.J."/>
            <person name="de Souza A.A."/>
            <person name="de Souza A.P."/>
            <person name="Terenzi M.F."/>
            <person name="Truffi D."/>
            <person name="Tsai S.M."/>
            <person name="Tsuhako M.H."/>
            <person name="Vallada H."/>
            <person name="Van Sluys M.A."/>
            <person name="Verjovski-Almeida S."/>
            <person name="Vettore A.L."/>
            <person name="Zago M.A."/>
            <person name="Zatz M."/>
            <person name="Meidanis J."/>
            <person name="Setubal J.C."/>
        </authorList>
    </citation>
    <scope>NUCLEOTIDE SEQUENCE [LARGE SCALE GENOMIC DNA]</scope>
    <source>
        <strain evidence="2 3">9a5c</strain>
    </source>
</reference>
<dbReference type="AlphaFoldDB" id="Q9PB64"/>
<accession>Q9PB64</accession>
<feature type="region of interest" description="Disordered" evidence="1">
    <location>
        <begin position="25"/>
        <end position="59"/>
    </location>
</feature>
<name>Q9PB64_XYLFA</name>
<protein>
    <submittedName>
        <fullName evidence="2">Uncharacterized protein</fullName>
    </submittedName>
</protein>
<evidence type="ECO:0000256" key="1">
    <source>
        <dbReference type="SAM" id="MobiDB-lite"/>
    </source>
</evidence>
<evidence type="ECO:0000313" key="2">
    <source>
        <dbReference type="EMBL" id="AAF85079.1"/>
    </source>
</evidence>
<evidence type="ECO:0000313" key="3">
    <source>
        <dbReference type="Proteomes" id="UP000000812"/>
    </source>
</evidence>